<dbReference type="PANTHER" id="PTHR43405:SF1">
    <property type="entry name" value="GLYCOSYL HYDROLASE DIGH"/>
    <property type="match status" value="1"/>
</dbReference>
<keyword evidence="3" id="KW-0378">Hydrolase</keyword>
<proteinExistence type="predicted"/>
<reference evidence="3" key="1">
    <citation type="submission" date="2019-11" db="EMBL/GenBank/DDBJ databases">
        <title>Genomic insights into an expanded diversity of filamentous marine cyanobacteria reveals the extraordinary biosynthetic potential of Moorea and Okeania.</title>
        <authorList>
            <person name="Ferreira Leao T."/>
            <person name="Wang M."/>
            <person name="Moss N."/>
            <person name="Da Silva R."/>
            <person name="Sanders J."/>
            <person name="Nurk S."/>
            <person name="Gurevich A."/>
            <person name="Humphrey G."/>
            <person name="Reher R."/>
            <person name="Zhu Q."/>
            <person name="Belda-Ferre P."/>
            <person name="Glukhov E."/>
            <person name="Rex R."/>
            <person name="Dorrestein P.C."/>
            <person name="Knight R."/>
            <person name="Pevzner P."/>
            <person name="Gerwick W.H."/>
            <person name="Gerwick L."/>
        </authorList>
    </citation>
    <scope>NUCLEOTIDE SEQUENCE</scope>
    <source>
        <strain evidence="3">SIO1C4</strain>
    </source>
</reference>
<dbReference type="AlphaFoldDB" id="A0A6B3NCJ8"/>
<dbReference type="PROSITE" id="PS51272">
    <property type="entry name" value="SLH"/>
    <property type="match status" value="3"/>
</dbReference>
<dbReference type="InterPro" id="IPR001119">
    <property type="entry name" value="SLH_dom"/>
</dbReference>
<feature type="domain" description="SLH" evidence="2">
    <location>
        <begin position="3"/>
        <end position="62"/>
    </location>
</feature>
<dbReference type="EMBL" id="JAAHFQ010000340">
    <property type="protein sequence ID" value="NER29273.1"/>
    <property type="molecule type" value="Genomic_DNA"/>
</dbReference>
<feature type="domain" description="SLH" evidence="2">
    <location>
        <begin position="131"/>
        <end position="195"/>
    </location>
</feature>
<evidence type="ECO:0000313" key="3">
    <source>
        <dbReference type="EMBL" id="NER29273.1"/>
    </source>
</evidence>
<sequence length="664" mass="75579">MVASLLSFPDIQEHWARSYIEGLATKSIISGFPDGSFRPDLVMNRAQFAAVLKKAFPKSEVRPKITFIDVPERHWAASAIQKVYETGFMSGYPGSRFRPEAKITRVEALIALISGLDLTSEAITDATVSLRQLYQDAEQIPVYARERVAIASEAQIVVNYPEAKLLRPLEAATRAEVAAFIYQALVYLDEELSPQTEGIVIEQETVAVSHQREFRGVWVASAWNSDWPSRQGLPSATQQQELIKMLEQLQELKFNALIFQIRPTADALYVSQLEPWSEWITGVQGEPPEPLYDPLELAIAQAHKRNIEVHAWFNPFRARTSTKGSPNVKPHIALAYPQFVYQYGSALWMDPGIKVIQDWTYEVILDVVRRYDLDGVHLDDYFYPYPRKDEPFPDQKTYEAYRQAGGKLSLADWRRANVNQMVERLSSGVHSLKPQIKFGISPFGIYRPGQPPQIRGFDQYQGIYADPKKWLAEGWVDYMSPQLYWRIEPIAQSYPLLLDWWTDNNPQGRHIYPGNALYKMEREDWPLSEYQNQVEITRQLASELSLGNIFFNMKVLGENRLGIFDYFQTSLYAEPALPPVMEWLGDNPPAVPSGVGVSGDKLVWEAATSEDIRSWTIYRQTGGSWKLYKILTAANTEVKVELGTYAVCAVDRMANESEGVVISR</sequence>
<dbReference type="GO" id="GO:0016787">
    <property type="term" value="F:hydrolase activity"/>
    <property type="evidence" value="ECO:0007669"/>
    <property type="project" value="UniProtKB-KW"/>
</dbReference>
<name>A0A6B3NCJ8_9CYAN</name>
<keyword evidence="1" id="KW-0732">Signal</keyword>
<accession>A0A6B3NCJ8</accession>
<evidence type="ECO:0000256" key="1">
    <source>
        <dbReference type="ARBA" id="ARBA00022729"/>
    </source>
</evidence>
<dbReference type="Pfam" id="PF00395">
    <property type="entry name" value="SLH"/>
    <property type="match status" value="3"/>
</dbReference>
<dbReference type="Pfam" id="PF02638">
    <property type="entry name" value="GHL10"/>
    <property type="match status" value="1"/>
</dbReference>
<organism evidence="3">
    <name type="scientific">Symploca sp. SIO1C4</name>
    <dbReference type="NCBI Taxonomy" id="2607765"/>
    <lineage>
        <taxon>Bacteria</taxon>
        <taxon>Bacillati</taxon>
        <taxon>Cyanobacteriota</taxon>
        <taxon>Cyanophyceae</taxon>
        <taxon>Coleofasciculales</taxon>
        <taxon>Coleofasciculaceae</taxon>
        <taxon>Symploca</taxon>
    </lineage>
</organism>
<dbReference type="InterPro" id="IPR017853">
    <property type="entry name" value="GH"/>
</dbReference>
<evidence type="ECO:0000259" key="2">
    <source>
        <dbReference type="PROSITE" id="PS51272"/>
    </source>
</evidence>
<protein>
    <submittedName>
        <fullName evidence="3">Family 10 glycosylhydrolase</fullName>
    </submittedName>
</protein>
<gene>
    <name evidence="3" type="ORF">F6J89_17020</name>
</gene>
<dbReference type="Gene3D" id="3.20.20.80">
    <property type="entry name" value="Glycosidases"/>
    <property type="match status" value="1"/>
</dbReference>
<dbReference type="InterPro" id="IPR052177">
    <property type="entry name" value="Divisome_Glycosyl_Hydrolase"/>
</dbReference>
<feature type="domain" description="SLH" evidence="2">
    <location>
        <begin position="63"/>
        <end position="126"/>
    </location>
</feature>
<comment type="caution">
    <text evidence="3">The sequence shown here is derived from an EMBL/GenBank/DDBJ whole genome shotgun (WGS) entry which is preliminary data.</text>
</comment>
<dbReference type="SUPFAM" id="SSF51445">
    <property type="entry name" value="(Trans)glycosidases"/>
    <property type="match status" value="1"/>
</dbReference>
<dbReference type="InterPro" id="IPR003790">
    <property type="entry name" value="GHL10"/>
</dbReference>
<dbReference type="PANTHER" id="PTHR43405">
    <property type="entry name" value="GLYCOSYL HYDROLASE DIGH"/>
    <property type="match status" value="1"/>
</dbReference>